<feature type="domain" description="DUF302" evidence="1">
    <location>
        <begin position="222"/>
        <end position="284"/>
    </location>
</feature>
<evidence type="ECO:0000313" key="2">
    <source>
        <dbReference type="EMBL" id="SDR74916.1"/>
    </source>
</evidence>
<dbReference type="Proteomes" id="UP000198858">
    <property type="component" value="Chromosome I"/>
</dbReference>
<accession>A0A1H1LK42</accession>
<dbReference type="PANTHER" id="PTHR38342">
    <property type="entry name" value="SLR5037 PROTEIN"/>
    <property type="match status" value="1"/>
</dbReference>
<keyword evidence="3" id="KW-1185">Reference proteome</keyword>
<proteinExistence type="predicted"/>
<dbReference type="STRING" id="1250231.SAMN04488552_0851"/>
<sequence length="317" mass="35228">MKNIILSAGLFLAFISCTENENEQNLATADINLNNPERFMSTEFPVGTKYSMSEVAIQGAYNQFRQTLNKNEAIGIVAEVDHAQNAKSIDEDLNYTRIIFFGNPNLGTPLMQRNQLAGLDLPQKVLFYKDEDKKDIILYNNVEYLRSRHELDGVETLSKISGALANLVSGFSKNEILAADQQTVGSKEGIITKQSELSFEDSYSALKNALESNPNISIMAELDHQANAARVGLELDPTRVIIFENPNLGTPLMQKEQSIGLDLPQKMLVWENSEGEVYVSYNDPFFIAGRHSVENSEEILNTINEALDNLSKVATGN</sequence>
<gene>
    <name evidence="2" type="ORF">SAMN04488552_0851</name>
</gene>
<dbReference type="AlphaFoldDB" id="A0A1H1LK42"/>
<dbReference type="PANTHER" id="PTHR38342:SF2">
    <property type="entry name" value="INNER MEMBRANE OR EXPORTED"/>
    <property type="match status" value="1"/>
</dbReference>
<evidence type="ECO:0000259" key="1">
    <source>
        <dbReference type="Pfam" id="PF03625"/>
    </source>
</evidence>
<organism evidence="2 3">
    <name type="scientific">Christiangramia echinicola</name>
    <dbReference type="NCBI Taxonomy" id="279359"/>
    <lineage>
        <taxon>Bacteria</taxon>
        <taxon>Pseudomonadati</taxon>
        <taxon>Bacteroidota</taxon>
        <taxon>Flavobacteriia</taxon>
        <taxon>Flavobacteriales</taxon>
        <taxon>Flavobacteriaceae</taxon>
        <taxon>Christiangramia</taxon>
    </lineage>
</organism>
<feature type="domain" description="DUF302" evidence="1">
    <location>
        <begin position="80"/>
        <end position="141"/>
    </location>
</feature>
<dbReference type="Gene3D" id="3.30.310.70">
    <property type="entry name" value="TT1751-like domain"/>
    <property type="match status" value="2"/>
</dbReference>
<dbReference type="Pfam" id="PF03625">
    <property type="entry name" value="DUF302"/>
    <property type="match status" value="2"/>
</dbReference>
<dbReference type="InterPro" id="IPR035923">
    <property type="entry name" value="TT1751-like_sf"/>
</dbReference>
<name>A0A1H1LK42_9FLAO</name>
<reference evidence="2 3" key="1">
    <citation type="submission" date="2016-10" db="EMBL/GenBank/DDBJ databases">
        <authorList>
            <person name="Varghese N."/>
            <person name="Submissions S."/>
        </authorList>
    </citation>
    <scope>NUCLEOTIDE SEQUENCE [LARGE SCALE GENOMIC DNA]</scope>
    <source>
        <strain evidence="2 3">Mar_2010_102</strain>
    </source>
</reference>
<dbReference type="PROSITE" id="PS51257">
    <property type="entry name" value="PROKAR_LIPOPROTEIN"/>
    <property type="match status" value="1"/>
</dbReference>
<dbReference type="EMBL" id="LT629745">
    <property type="protein sequence ID" value="SDR74916.1"/>
    <property type="molecule type" value="Genomic_DNA"/>
</dbReference>
<evidence type="ECO:0000313" key="3">
    <source>
        <dbReference type="Proteomes" id="UP000198858"/>
    </source>
</evidence>
<dbReference type="RefSeq" id="WP_089661423.1">
    <property type="nucleotide sequence ID" value="NZ_LT629745.1"/>
</dbReference>
<dbReference type="SUPFAM" id="SSF103247">
    <property type="entry name" value="TT1751-like"/>
    <property type="match status" value="2"/>
</dbReference>
<dbReference type="InterPro" id="IPR005180">
    <property type="entry name" value="DUF302"/>
</dbReference>
<dbReference type="CDD" id="cd14797">
    <property type="entry name" value="DUF302"/>
    <property type="match status" value="2"/>
</dbReference>
<protein>
    <submittedName>
        <fullName evidence="2">Uncharacterized conserved protein, DUF302 family</fullName>
    </submittedName>
</protein>